<evidence type="ECO:0000313" key="1">
    <source>
        <dbReference type="Proteomes" id="UP000095282"/>
    </source>
</evidence>
<dbReference type="Proteomes" id="UP000095282">
    <property type="component" value="Unplaced"/>
</dbReference>
<dbReference type="AlphaFoldDB" id="A0A1I7TVX0"/>
<accession>A0A1I7TVX0</accession>
<evidence type="ECO:0000313" key="2">
    <source>
        <dbReference type="WBParaSite" id="Csp11.Scaffold629.g12316.t1"/>
    </source>
</evidence>
<sequence length="78" mass="9573">MFSISTFSYSVFLKYTRIVYELMELVPIRLSNWLVTPETYCLLNEHTIHYETKNSKKLETFSYFERTQVHYLFFIFHS</sequence>
<reference evidence="2" key="1">
    <citation type="submission" date="2016-11" db="UniProtKB">
        <authorList>
            <consortium name="WormBaseParasite"/>
        </authorList>
    </citation>
    <scope>IDENTIFICATION</scope>
</reference>
<keyword evidence="1" id="KW-1185">Reference proteome</keyword>
<name>A0A1I7TVX0_9PELO</name>
<proteinExistence type="predicted"/>
<protein>
    <submittedName>
        <fullName evidence="2">Ovule protein</fullName>
    </submittedName>
</protein>
<organism evidence="1 2">
    <name type="scientific">Caenorhabditis tropicalis</name>
    <dbReference type="NCBI Taxonomy" id="1561998"/>
    <lineage>
        <taxon>Eukaryota</taxon>
        <taxon>Metazoa</taxon>
        <taxon>Ecdysozoa</taxon>
        <taxon>Nematoda</taxon>
        <taxon>Chromadorea</taxon>
        <taxon>Rhabditida</taxon>
        <taxon>Rhabditina</taxon>
        <taxon>Rhabditomorpha</taxon>
        <taxon>Rhabditoidea</taxon>
        <taxon>Rhabditidae</taxon>
        <taxon>Peloderinae</taxon>
        <taxon>Caenorhabditis</taxon>
    </lineage>
</organism>
<dbReference type="WBParaSite" id="Csp11.Scaffold629.g12316.t1">
    <property type="protein sequence ID" value="Csp11.Scaffold629.g12316.t1"/>
    <property type="gene ID" value="Csp11.Scaffold629.g12316"/>
</dbReference>